<dbReference type="NCBIfam" id="TIGR04283">
    <property type="entry name" value="glyco_like_mftF"/>
    <property type="match status" value="1"/>
</dbReference>
<organism evidence="12 13">
    <name type="scientific">Enterococcus raffinosus</name>
    <dbReference type="NCBI Taxonomy" id="71452"/>
    <lineage>
        <taxon>Bacteria</taxon>
        <taxon>Bacillati</taxon>
        <taxon>Bacillota</taxon>
        <taxon>Bacilli</taxon>
        <taxon>Lactobacillales</taxon>
        <taxon>Enterococcaceae</taxon>
        <taxon>Enterococcus</taxon>
    </lineage>
</organism>
<dbReference type="InterPro" id="IPR001173">
    <property type="entry name" value="Glyco_trans_2-like"/>
</dbReference>
<comment type="subcellular location">
    <subcellularLocation>
        <location evidence="1">Cell membrane</location>
    </subcellularLocation>
</comment>
<keyword evidence="6" id="KW-0472">Membrane</keyword>
<dbReference type="GO" id="GO:0016757">
    <property type="term" value="F:glycosyltransferase activity"/>
    <property type="evidence" value="ECO:0007669"/>
    <property type="project" value="UniProtKB-KW"/>
</dbReference>
<sequence>MISIIIPVLNEEKNLSRLLHQLTQLEGTVPYEVIVVDGGSQDQTVAIAKKTAIVYQLENANRGAQLNYGAERSTGDILWFLHSDSRFEASPKLLEQIQTALNDERFSAGFFKLAFDSSELFYRYLAVTSNLRARYLGLIFGDQGLFTTRKFYEQAGKFEAIPLMEDWKLSRQLKRLGEFYPLPLSLTTSSRRFSKGKLRTHLKMHKIKILYVMGMPPEKLVKLYYK</sequence>
<dbReference type="PANTHER" id="PTHR43646">
    <property type="entry name" value="GLYCOSYLTRANSFERASE"/>
    <property type="match status" value="1"/>
</dbReference>
<feature type="domain" description="Glycosyltransferase 2-like" evidence="11">
    <location>
        <begin position="3"/>
        <end position="126"/>
    </location>
</feature>
<evidence type="ECO:0000313" key="12">
    <source>
        <dbReference type="EMBL" id="MDT2539281.1"/>
    </source>
</evidence>
<dbReference type="SUPFAM" id="SSF53448">
    <property type="entry name" value="Nucleotide-diphospho-sugar transferases"/>
    <property type="match status" value="1"/>
</dbReference>
<evidence type="ECO:0000259" key="11">
    <source>
        <dbReference type="Pfam" id="PF00535"/>
    </source>
</evidence>
<dbReference type="GO" id="GO:0016117">
    <property type="term" value="P:carotenoid biosynthetic process"/>
    <property type="evidence" value="ECO:0007669"/>
    <property type="project" value="UniProtKB-KW"/>
</dbReference>
<keyword evidence="2" id="KW-1003">Cell membrane</keyword>
<keyword evidence="3" id="KW-0328">Glycosyltransferase</keyword>
<protein>
    <recommendedName>
        <fullName evidence="10">4,4'-diaponeurosporenoate glycosyltransferase</fullName>
    </recommendedName>
</protein>
<keyword evidence="5" id="KW-0125">Carotenoid biosynthesis</keyword>
<dbReference type="EMBL" id="JARPXM010000015">
    <property type="protein sequence ID" value="MDT2539281.1"/>
    <property type="molecule type" value="Genomic_DNA"/>
</dbReference>
<dbReference type="AlphaFoldDB" id="A0AAW8SYP8"/>
<dbReference type="RefSeq" id="WP_010744726.1">
    <property type="nucleotide sequence ID" value="NZ_BAAAXM010000030.1"/>
</dbReference>
<proteinExistence type="inferred from homology"/>
<evidence type="ECO:0000256" key="2">
    <source>
        <dbReference type="ARBA" id="ARBA00022475"/>
    </source>
</evidence>
<dbReference type="Pfam" id="PF00535">
    <property type="entry name" value="Glycos_transf_2"/>
    <property type="match status" value="1"/>
</dbReference>
<comment type="pathway">
    <text evidence="8">Carotenoid biosynthesis; staphyloxanthin biosynthesis; staphyloxanthin from farnesyl diphosphate: step 4/5.</text>
</comment>
<comment type="similarity">
    <text evidence="9">Belongs to the glycosyltransferase 2 family. CrtQ subfamily.</text>
</comment>
<dbReference type="InterPro" id="IPR029044">
    <property type="entry name" value="Nucleotide-diphossugar_trans"/>
</dbReference>
<evidence type="ECO:0000256" key="10">
    <source>
        <dbReference type="ARBA" id="ARBA00040345"/>
    </source>
</evidence>
<accession>A0AAW8SYP8</accession>
<comment type="function">
    <text evidence="7">Catalyzes the glycosylation of 4,4'-diaponeurosporenoate, i.e. the esterification of glucose at the C1'' position with the carboxyl group of 4,4'-diaponeurosporenic acid, to form glycosyl-4,4'-diaponeurosporenoate. This is a step in the biosynthesis of staphyloxanthin, an orange pigment present in most staphylococci strains.</text>
</comment>
<dbReference type="GO" id="GO:0005886">
    <property type="term" value="C:plasma membrane"/>
    <property type="evidence" value="ECO:0007669"/>
    <property type="project" value="UniProtKB-SubCell"/>
</dbReference>
<evidence type="ECO:0000256" key="1">
    <source>
        <dbReference type="ARBA" id="ARBA00004236"/>
    </source>
</evidence>
<dbReference type="CDD" id="cd02522">
    <property type="entry name" value="GT_2_like_a"/>
    <property type="match status" value="1"/>
</dbReference>
<gene>
    <name evidence="12" type="ORF">P7D78_14190</name>
</gene>
<name>A0AAW8SYP8_9ENTE</name>
<evidence type="ECO:0000256" key="4">
    <source>
        <dbReference type="ARBA" id="ARBA00022679"/>
    </source>
</evidence>
<dbReference type="InterPro" id="IPR026461">
    <property type="entry name" value="Trfase_2_rSAM/seldom_assoc"/>
</dbReference>
<reference evidence="12" key="1">
    <citation type="submission" date="2023-03" db="EMBL/GenBank/DDBJ databases">
        <authorList>
            <person name="Shen W."/>
            <person name="Cai J."/>
        </authorList>
    </citation>
    <scope>NUCLEOTIDE SEQUENCE</scope>
    <source>
        <strain evidence="12">B646-2</strain>
    </source>
</reference>
<evidence type="ECO:0000313" key="13">
    <source>
        <dbReference type="Proteomes" id="UP001249240"/>
    </source>
</evidence>
<dbReference type="Proteomes" id="UP001249240">
    <property type="component" value="Unassembled WGS sequence"/>
</dbReference>
<evidence type="ECO:0000256" key="8">
    <source>
        <dbReference type="ARBA" id="ARBA00037904"/>
    </source>
</evidence>
<evidence type="ECO:0000256" key="6">
    <source>
        <dbReference type="ARBA" id="ARBA00023136"/>
    </source>
</evidence>
<dbReference type="Gene3D" id="3.90.550.10">
    <property type="entry name" value="Spore Coat Polysaccharide Biosynthesis Protein SpsA, Chain A"/>
    <property type="match status" value="1"/>
</dbReference>
<comment type="caution">
    <text evidence="12">The sequence shown here is derived from an EMBL/GenBank/DDBJ whole genome shotgun (WGS) entry which is preliminary data.</text>
</comment>
<evidence type="ECO:0000256" key="3">
    <source>
        <dbReference type="ARBA" id="ARBA00022676"/>
    </source>
</evidence>
<evidence type="ECO:0000256" key="9">
    <source>
        <dbReference type="ARBA" id="ARBA00038120"/>
    </source>
</evidence>
<keyword evidence="4" id="KW-0808">Transferase</keyword>
<evidence type="ECO:0000256" key="5">
    <source>
        <dbReference type="ARBA" id="ARBA00022746"/>
    </source>
</evidence>
<evidence type="ECO:0000256" key="7">
    <source>
        <dbReference type="ARBA" id="ARBA00037281"/>
    </source>
</evidence>
<dbReference type="PANTHER" id="PTHR43646:SF2">
    <property type="entry name" value="GLYCOSYLTRANSFERASE 2-LIKE DOMAIN-CONTAINING PROTEIN"/>
    <property type="match status" value="1"/>
</dbReference>